<evidence type="ECO:0000256" key="3">
    <source>
        <dbReference type="SAM" id="MobiDB-lite"/>
    </source>
</evidence>
<feature type="compositionally biased region" description="Basic and acidic residues" evidence="3">
    <location>
        <begin position="649"/>
        <end position="662"/>
    </location>
</feature>
<dbReference type="GO" id="GO:0031028">
    <property type="term" value="P:septation initiation signaling"/>
    <property type="evidence" value="ECO:0007669"/>
    <property type="project" value="TreeGrafter"/>
</dbReference>
<feature type="compositionally biased region" description="Polar residues" evidence="3">
    <location>
        <begin position="100"/>
        <end position="129"/>
    </location>
</feature>
<dbReference type="InterPro" id="IPR001611">
    <property type="entry name" value="Leu-rich_rpt"/>
</dbReference>
<feature type="compositionally biased region" description="Polar residues" evidence="3">
    <location>
        <begin position="926"/>
        <end position="935"/>
    </location>
</feature>
<dbReference type="InterPro" id="IPR032675">
    <property type="entry name" value="LRR_dom_sf"/>
</dbReference>
<accession>A0A3E2HPA3</accession>
<feature type="compositionally biased region" description="Basic and acidic residues" evidence="3">
    <location>
        <begin position="1876"/>
        <end position="1887"/>
    </location>
</feature>
<dbReference type="SMART" id="SM00365">
    <property type="entry name" value="LRR_SD22"/>
    <property type="match status" value="7"/>
</dbReference>
<organism evidence="4 5">
    <name type="scientific">Scytalidium lignicola</name>
    <name type="common">Hyphomycete</name>
    <dbReference type="NCBI Taxonomy" id="5539"/>
    <lineage>
        <taxon>Eukaryota</taxon>
        <taxon>Fungi</taxon>
        <taxon>Dikarya</taxon>
        <taxon>Ascomycota</taxon>
        <taxon>Pezizomycotina</taxon>
        <taxon>Leotiomycetes</taxon>
        <taxon>Leotiomycetes incertae sedis</taxon>
        <taxon>Scytalidium</taxon>
    </lineage>
</organism>
<dbReference type="InterPro" id="IPR003591">
    <property type="entry name" value="Leu-rich_rpt_typical-subtyp"/>
</dbReference>
<feature type="region of interest" description="Disordered" evidence="3">
    <location>
        <begin position="246"/>
        <end position="313"/>
    </location>
</feature>
<dbReference type="EMBL" id="NCSJ02000012">
    <property type="protein sequence ID" value="RFU35153.1"/>
    <property type="molecule type" value="Genomic_DNA"/>
</dbReference>
<feature type="region of interest" description="Disordered" evidence="3">
    <location>
        <begin position="851"/>
        <end position="884"/>
    </location>
</feature>
<feature type="compositionally biased region" description="Basic and acidic residues" evidence="3">
    <location>
        <begin position="865"/>
        <end position="884"/>
    </location>
</feature>
<feature type="compositionally biased region" description="Polar residues" evidence="3">
    <location>
        <begin position="246"/>
        <end position="262"/>
    </location>
</feature>
<feature type="region of interest" description="Disordered" evidence="3">
    <location>
        <begin position="1212"/>
        <end position="1238"/>
    </location>
</feature>
<feature type="compositionally biased region" description="Basic and acidic residues" evidence="3">
    <location>
        <begin position="208"/>
        <end position="222"/>
    </location>
</feature>
<feature type="compositionally biased region" description="Polar residues" evidence="3">
    <location>
        <begin position="64"/>
        <end position="78"/>
    </location>
</feature>
<feature type="compositionally biased region" description="Polar residues" evidence="3">
    <location>
        <begin position="575"/>
        <end position="594"/>
    </location>
</feature>
<feature type="region of interest" description="Disordered" evidence="3">
    <location>
        <begin position="1122"/>
        <end position="1176"/>
    </location>
</feature>
<feature type="compositionally biased region" description="Polar residues" evidence="3">
    <location>
        <begin position="982"/>
        <end position="998"/>
    </location>
</feature>
<dbReference type="GO" id="GO:0035591">
    <property type="term" value="F:signaling adaptor activity"/>
    <property type="evidence" value="ECO:0007669"/>
    <property type="project" value="TreeGrafter"/>
</dbReference>
<dbReference type="Proteomes" id="UP000258309">
    <property type="component" value="Unassembled WGS sequence"/>
</dbReference>
<feature type="compositionally biased region" description="Acidic residues" evidence="3">
    <location>
        <begin position="1853"/>
        <end position="1875"/>
    </location>
</feature>
<dbReference type="PANTHER" id="PTHR47566:SF1">
    <property type="entry name" value="PROTEIN NUD1"/>
    <property type="match status" value="1"/>
</dbReference>
<sequence>MAPAWLDSLSEDWVSQAGSEISAVETLPPATNRRSQSEIQRAAPASRLPKYKPKKQSQEAAVDNGTSPLSERSLNDYNIPQYERAQVQRHSKLRDELSNAAETHNTAPSLSSSVQTTQRHTIQHNPLSSSRKETWKETSEWRRRLLQGDFAYGEQRDLFSPGGLESIFLPPSQALGTAVSQVELGSEVSVVMPSSPPPYISRKAPGKSAKEVHSPSEIDANKAHMQKPLVPNYILADQSVSEFSANDISQSSSFRPKPTISQKGEVENDSISDSNLNPVISRQRQPSNRTISGQSDIRNERLSPILIPRGKGDGRDNYLSLDLSAAELQERVDELDAGNRADISENLQSTLQTLPVDITTETEDYAHNGVFVNADRGGRSREGSFQKKMLSPSSLPPIDESGLLPEESIQASTPKQLPILKKTRPSNDQNRPANATAYLDVPHTPYQSPEKEDSREQKLSSGSPLKLFGKHDTFTNQKLLRRLSQFEGDLGNNAQKEGLQTTADFESAHPSIDDAFMGTLSPEKQQELEMPQHSSIDIQSFGKGDLDGFQFSDEMPSSLHSSRLLDEDKENRSQPISFLGNQLDPSPAIITSQRSQHRRYTSTTTIAENAIAIREQIQSAQNIARSLASRKGQASEESNKTPMNAFSDTESKRISKSPLKDRTPKRRRTLQESDILDSQLDSELTHETALIETHQQIQSVIGKKRKDAKNGEDLQEANPEVMAMRQVLRPRTPSHSRHGSEHQSRHPLREVDPLAPEGSRLLQGKKVVTVNSEFESTEPLKPARTDLGMSTDTRKGSVTTQDFLDEAKKIMEGIRGKARPLQSGLNSLEESEMEQHQPANESRHYKDIEDSYQESTTTEPFSRPPSREGRPVPRVTRAQEDPELIDHLRKYEEVSDAEDTNALSLKSLLETDSLKPQKVINEKQDLSTLAPSSPRSNEDIIESDPPNIRITRNPELRRKRKHSTSSIPLTSEDHGDIEYPTYRSNVSSGHSTSQSLPTGSSRGSGSRGVVFPHTVSQLIGDQVAGMVFDSERNMWVKRKALRPSNGERVMLSIDETEEDPFANIPDLSVDETQELQRLKSISSNNKDNARIAQLRRQGVLEVITLQDERAIEAYLRSESSKSSRYVSNGTLSETITRPTSWGDDSGSVIEPSKDEQVGSGHDSTTLTSSGEEDIEEVEKEISIYEDRIEPQNLQRRRNVTISFSSPVASVIQPSLYDDDENLERDPEESDLSENEILDESDISSISMIPSRNLETRSKPVPSTMRSTIRHMSIAGHTFTARPVSRIDEQDEESLVEDVGDRSRRSVSVVLSSPRVSSIIFTTPRPAHEVGTLTLTPLSDFTMHRAEESFGLEVSYLARSRRHEQGGSKRALSQSIKTLVEKLTEVEPYEPYWEHLKYMELKDKRLTNLHKLDEFCEKIEELDVSSNQIGHLNGVPRTVRNIRISHNQLTDLTAWGHLSNLQYIDVSNNEIESLSCFESLIHLRGLRADNNKIKSLDGITHLDGLLSLRLRGNLIESVNFEITRLNRLTDLDLKDNLIGDVEYLDRLQSLSNLNLEENKLESLVIEVPEKLHTLKYLKLSGNNLESIDVSHFPNLRLLYLDRNRLGKVTGLLETKHLDSLSMREQQEGVSIDMEFLSEAFEIRKLFLSGNPLRTFVPRVDFLNLQYLELANCGLESLQPEFGQMMSNIRVLNLNFNALRDIKPLVGIVRLKKLYLAGNRLSRLRKTTNLLAHFASLAHIDLRSNPLTLGFYPPVIDRCMVLRADRAKLDEGAVIEPYTLEAADPREDRRYTNCLDMETKMLRRVYEILFFGGCSRLRSLDGLAVNRSIMFLKDKVWEELVNAKLITRSQPPQDEPSEQSCEEDNKEAGKEDEDNQELSERWQAEDSFA</sequence>
<dbReference type="OMA" id="ATSWGTD"/>
<dbReference type="SMART" id="SM00369">
    <property type="entry name" value="LRR_TYP"/>
    <property type="match status" value="8"/>
</dbReference>
<dbReference type="SUPFAM" id="SSF52058">
    <property type="entry name" value="L domain-like"/>
    <property type="match status" value="2"/>
</dbReference>
<dbReference type="PROSITE" id="PS51450">
    <property type="entry name" value="LRR"/>
    <property type="match status" value="5"/>
</dbReference>
<dbReference type="Gene3D" id="3.80.10.10">
    <property type="entry name" value="Ribonuclease Inhibitor"/>
    <property type="match status" value="3"/>
</dbReference>
<feature type="compositionally biased region" description="Polar residues" evidence="3">
    <location>
        <begin position="1128"/>
        <end position="1139"/>
    </location>
</feature>
<proteinExistence type="predicted"/>
<evidence type="ECO:0000313" key="4">
    <source>
        <dbReference type="EMBL" id="RFU35153.1"/>
    </source>
</evidence>
<keyword evidence="1" id="KW-0433">Leucine-rich repeat</keyword>
<reference evidence="4 5" key="1">
    <citation type="submission" date="2018-05" db="EMBL/GenBank/DDBJ databases">
        <title>Draft genome sequence of Scytalidium lignicola DSM 105466, a ubiquitous saprotrophic fungus.</title>
        <authorList>
            <person name="Buettner E."/>
            <person name="Gebauer A.M."/>
            <person name="Hofrichter M."/>
            <person name="Liers C."/>
            <person name="Kellner H."/>
        </authorList>
    </citation>
    <scope>NUCLEOTIDE SEQUENCE [LARGE SCALE GENOMIC DNA]</scope>
    <source>
        <strain evidence="4 5">DSM 105466</strain>
    </source>
</reference>
<comment type="caution">
    <text evidence="4">The sequence shown here is derived from an EMBL/GenBank/DDBJ whole genome shotgun (WGS) entry which is preliminary data.</text>
</comment>
<evidence type="ECO:0000256" key="1">
    <source>
        <dbReference type="ARBA" id="ARBA00022614"/>
    </source>
</evidence>
<dbReference type="InterPro" id="IPR052574">
    <property type="entry name" value="CDIRP"/>
</dbReference>
<feature type="region of interest" description="Disordered" evidence="3">
    <location>
        <begin position="199"/>
        <end position="224"/>
    </location>
</feature>
<feature type="region of interest" description="Disordered" evidence="3">
    <location>
        <begin position="575"/>
        <end position="601"/>
    </location>
</feature>
<dbReference type="GO" id="GO:0061499">
    <property type="term" value="C:outer plaque of mitotic spindle pole body"/>
    <property type="evidence" value="ECO:0007669"/>
    <property type="project" value="TreeGrafter"/>
</dbReference>
<evidence type="ECO:0008006" key="6">
    <source>
        <dbReference type="Google" id="ProtNLM"/>
    </source>
</evidence>
<feature type="compositionally biased region" description="Basic and acidic residues" evidence="3">
    <location>
        <begin position="449"/>
        <end position="458"/>
    </location>
</feature>
<feature type="region of interest" description="Disordered" evidence="3">
    <location>
        <begin position="919"/>
        <end position="1007"/>
    </location>
</feature>
<feature type="compositionally biased region" description="Polar residues" evidence="3">
    <location>
        <begin position="788"/>
        <end position="797"/>
    </location>
</feature>
<keyword evidence="5" id="KW-1185">Reference proteome</keyword>
<feature type="region of interest" description="Disordered" evidence="3">
    <location>
        <begin position="773"/>
        <end position="797"/>
    </location>
</feature>
<feature type="region of interest" description="Disordered" evidence="3">
    <location>
        <begin position="17"/>
        <end position="135"/>
    </location>
</feature>
<feature type="region of interest" description="Disordered" evidence="3">
    <location>
        <begin position="730"/>
        <end position="758"/>
    </location>
</feature>
<protein>
    <recommendedName>
        <fullName evidence="6">Adenylate cyclase</fullName>
    </recommendedName>
</protein>
<feature type="region of interest" description="Disordered" evidence="3">
    <location>
        <begin position="1845"/>
        <end position="1887"/>
    </location>
</feature>
<feature type="compositionally biased region" description="Basic and acidic residues" evidence="3">
    <location>
        <begin position="376"/>
        <end position="385"/>
    </location>
</feature>
<dbReference type="GO" id="GO:1902412">
    <property type="term" value="P:regulation of mitotic cytokinesis"/>
    <property type="evidence" value="ECO:0007669"/>
    <property type="project" value="TreeGrafter"/>
</dbReference>
<feature type="region of interest" description="Disordered" evidence="3">
    <location>
        <begin position="373"/>
        <end position="470"/>
    </location>
</feature>
<gene>
    <name evidence="4" type="ORF">B7463_g1259</name>
</gene>
<evidence type="ECO:0000313" key="5">
    <source>
        <dbReference type="Proteomes" id="UP000258309"/>
    </source>
</evidence>
<dbReference type="STRING" id="5539.A0A3E2HPA3"/>
<feature type="non-terminal residue" evidence="4">
    <location>
        <position position="1"/>
    </location>
</feature>
<dbReference type="OrthoDB" id="7451790at2759"/>
<feature type="compositionally biased region" description="Acidic residues" evidence="3">
    <location>
        <begin position="1216"/>
        <end position="1238"/>
    </location>
</feature>
<keyword evidence="2" id="KW-0677">Repeat</keyword>
<dbReference type="PANTHER" id="PTHR47566">
    <property type="match status" value="1"/>
</dbReference>
<evidence type="ECO:0000256" key="2">
    <source>
        <dbReference type="ARBA" id="ARBA00022737"/>
    </source>
</evidence>
<feature type="non-terminal residue" evidence="4">
    <location>
        <position position="1887"/>
    </location>
</feature>
<feature type="compositionally biased region" description="Polar residues" evidence="3">
    <location>
        <begin position="269"/>
        <end position="296"/>
    </location>
</feature>
<feature type="region of interest" description="Disordered" evidence="3">
    <location>
        <begin position="628"/>
        <end position="674"/>
    </location>
</feature>
<name>A0A3E2HPA3_SCYLI</name>
<dbReference type="Pfam" id="PF13855">
    <property type="entry name" value="LRR_8"/>
    <property type="match status" value="2"/>
</dbReference>
<feature type="compositionally biased region" description="Basic and acidic residues" evidence="3">
    <location>
        <begin position="738"/>
        <end position="752"/>
    </location>
</feature>